<dbReference type="EMBL" id="BMOD01000001">
    <property type="protein sequence ID" value="GGJ21050.1"/>
    <property type="molecule type" value="Genomic_DNA"/>
</dbReference>
<dbReference type="SUPFAM" id="SSF48576">
    <property type="entry name" value="Terpenoid synthases"/>
    <property type="match status" value="1"/>
</dbReference>
<dbReference type="PANTHER" id="PTHR12001">
    <property type="entry name" value="GERANYLGERANYL PYROPHOSPHATE SYNTHASE"/>
    <property type="match status" value="1"/>
</dbReference>
<comment type="cofactor">
    <cofactor evidence="1">
        <name>Mg(2+)</name>
        <dbReference type="ChEBI" id="CHEBI:18420"/>
    </cofactor>
</comment>
<dbReference type="PANTHER" id="PTHR12001:SF85">
    <property type="entry name" value="SHORT CHAIN ISOPRENYL DIPHOSPHATE SYNTHASE"/>
    <property type="match status" value="1"/>
</dbReference>
<dbReference type="RefSeq" id="WP_188999055.1">
    <property type="nucleotide sequence ID" value="NZ_BMOD01000001.1"/>
</dbReference>
<evidence type="ECO:0000313" key="8">
    <source>
        <dbReference type="Proteomes" id="UP000632222"/>
    </source>
</evidence>
<dbReference type="SFLD" id="SFLDG01017">
    <property type="entry name" value="Polyprenyl_Transferase_Like"/>
    <property type="match status" value="1"/>
</dbReference>
<dbReference type="SFLD" id="SFLDS00005">
    <property type="entry name" value="Isoprenoid_Synthase_Type_I"/>
    <property type="match status" value="1"/>
</dbReference>
<proteinExistence type="inferred from homology"/>
<keyword evidence="4" id="KW-0479">Metal-binding</keyword>
<dbReference type="Pfam" id="PF00348">
    <property type="entry name" value="polyprenyl_synt"/>
    <property type="match status" value="1"/>
</dbReference>
<evidence type="ECO:0000256" key="1">
    <source>
        <dbReference type="ARBA" id="ARBA00001946"/>
    </source>
</evidence>
<dbReference type="CDD" id="cd00685">
    <property type="entry name" value="Trans_IPPS_HT"/>
    <property type="match status" value="1"/>
</dbReference>
<evidence type="ECO:0000313" key="7">
    <source>
        <dbReference type="EMBL" id="GGJ21050.1"/>
    </source>
</evidence>
<evidence type="ECO:0000256" key="5">
    <source>
        <dbReference type="ARBA" id="ARBA00022842"/>
    </source>
</evidence>
<protein>
    <submittedName>
        <fullName evidence="7">Geranylgeranyl diphosphate synthetase</fullName>
    </submittedName>
</protein>
<dbReference type="PROSITE" id="PS00723">
    <property type="entry name" value="POLYPRENYL_SYNTHASE_1"/>
    <property type="match status" value="1"/>
</dbReference>
<evidence type="ECO:0000256" key="4">
    <source>
        <dbReference type="ARBA" id="ARBA00022723"/>
    </source>
</evidence>
<comment type="caution">
    <text evidence="7">The sequence shown here is derived from an EMBL/GenBank/DDBJ whole genome shotgun (WGS) entry which is preliminary data.</text>
</comment>
<name>A0ABQ2CU73_9DEIO</name>
<gene>
    <name evidence="7" type="ORF">GCM10008938_04080</name>
</gene>
<keyword evidence="5" id="KW-0460">Magnesium</keyword>
<dbReference type="PROSITE" id="PS00444">
    <property type="entry name" value="POLYPRENYL_SYNTHASE_2"/>
    <property type="match status" value="1"/>
</dbReference>
<dbReference type="InterPro" id="IPR000092">
    <property type="entry name" value="Polyprenyl_synt"/>
</dbReference>
<evidence type="ECO:0000256" key="6">
    <source>
        <dbReference type="RuleBase" id="RU004466"/>
    </source>
</evidence>
<evidence type="ECO:0000256" key="2">
    <source>
        <dbReference type="ARBA" id="ARBA00006706"/>
    </source>
</evidence>
<accession>A0ABQ2CU73</accession>
<keyword evidence="3 6" id="KW-0808">Transferase</keyword>
<sequence length="324" mass="36339">MRNLIADFIDHLLPRTHARPEIQHLYDLMRDYPQRGGKMLRSQLLLMVSEAFGGSVSQALPLAAALELFQNWVLIHDDIEDDSEDRRGIPALHRLHGVPLALNAGDALHIYMWQVVHQAGVQGAFEEFLDTIHRTAEGQHVDLSWVTHNTWDLKEADYLQMVHLKTAHYTVVAPFRLGMLAAGLQPDPEIEAAGLKLGAAFQIRDDVLNLIGDPADYGKEIAGDLLEGKRTLVLLHWLGLATPEQKNTFLQVMTLPREQKKTEDIQQILGWLQESGSIQYAQTIADEEARAGLALIRKVLSRAPQQQVAEQILTLLEQLATRTS</sequence>
<dbReference type="Proteomes" id="UP000632222">
    <property type="component" value="Unassembled WGS sequence"/>
</dbReference>
<dbReference type="Gene3D" id="1.10.600.10">
    <property type="entry name" value="Farnesyl Diphosphate Synthase"/>
    <property type="match status" value="1"/>
</dbReference>
<dbReference type="InterPro" id="IPR008949">
    <property type="entry name" value="Isoprenoid_synthase_dom_sf"/>
</dbReference>
<comment type="similarity">
    <text evidence="2 6">Belongs to the FPP/GGPP synthase family.</text>
</comment>
<reference evidence="8" key="1">
    <citation type="journal article" date="2019" name="Int. J. Syst. Evol. Microbiol.">
        <title>The Global Catalogue of Microorganisms (GCM) 10K type strain sequencing project: providing services to taxonomists for standard genome sequencing and annotation.</title>
        <authorList>
            <consortium name="The Broad Institute Genomics Platform"/>
            <consortium name="The Broad Institute Genome Sequencing Center for Infectious Disease"/>
            <person name="Wu L."/>
            <person name="Ma J."/>
        </authorList>
    </citation>
    <scope>NUCLEOTIDE SEQUENCE [LARGE SCALE GENOMIC DNA]</scope>
    <source>
        <strain evidence="8">JCM 14370</strain>
    </source>
</reference>
<organism evidence="7 8">
    <name type="scientific">Deinococcus roseus</name>
    <dbReference type="NCBI Taxonomy" id="392414"/>
    <lineage>
        <taxon>Bacteria</taxon>
        <taxon>Thermotogati</taxon>
        <taxon>Deinococcota</taxon>
        <taxon>Deinococci</taxon>
        <taxon>Deinococcales</taxon>
        <taxon>Deinococcaceae</taxon>
        <taxon>Deinococcus</taxon>
    </lineage>
</organism>
<evidence type="ECO:0000256" key="3">
    <source>
        <dbReference type="ARBA" id="ARBA00022679"/>
    </source>
</evidence>
<keyword evidence="8" id="KW-1185">Reference proteome</keyword>
<dbReference type="InterPro" id="IPR033749">
    <property type="entry name" value="Polyprenyl_synt_CS"/>
</dbReference>